<accession>A0A514BTN6</accession>
<evidence type="ECO:0000256" key="1">
    <source>
        <dbReference type="SAM" id="Phobius"/>
    </source>
</evidence>
<evidence type="ECO:0008006" key="4">
    <source>
        <dbReference type="Google" id="ProtNLM"/>
    </source>
</evidence>
<keyword evidence="1" id="KW-1133">Transmembrane helix</keyword>
<evidence type="ECO:0000313" key="3">
    <source>
        <dbReference type="Proteomes" id="UP000317199"/>
    </source>
</evidence>
<feature type="transmembrane region" description="Helical" evidence="1">
    <location>
        <begin position="68"/>
        <end position="91"/>
    </location>
</feature>
<dbReference type="OrthoDB" id="5975450at2"/>
<feature type="transmembrane region" description="Helical" evidence="1">
    <location>
        <begin position="16"/>
        <end position="33"/>
    </location>
</feature>
<evidence type="ECO:0000313" key="2">
    <source>
        <dbReference type="EMBL" id="QDH70736.1"/>
    </source>
</evidence>
<dbReference type="EMBL" id="CP041242">
    <property type="protein sequence ID" value="QDH70736.1"/>
    <property type="molecule type" value="Genomic_DNA"/>
</dbReference>
<feature type="transmembrane region" description="Helical" evidence="1">
    <location>
        <begin position="111"/>
        <end position="137"/>
    </location>
</feature>
<feature type="transmembrane region" description="Helical" evidence="1">
    <location>
        <begin position="39"/>
        <end position="56"/>
    </location>
</feature>
<sequence length="139" mass="14943">MPDQPRPTGHVRASSWLLLVLSMAGLVTLWVLLSLYTGGLHVWMALVVALDLAWVLRFGNWRQGFRRALLGLSATALVVLAAQWLIIAGQVGGQLGLMPLASATRLGFHHAWTLAQLANGPWELGCMAVALVVAVLASR</sequence>
<name>A0A514BTN6_9GAMM</name>
<dbReference type="KEGG" id="lyj:FKV23_12080"/>
<keyword evidence="1" id="KW-0472">Membrane</keyword>
<keyword evidence="1" id="KW-0812">Transmembrane</keyword>
<dbReference type="AlphaFoldDB" id="A0A514BTN6"/>
<dbReference type="RefSeq" id="WP_141624068.1">
    <property type="nucleotide sequence ID" value="NZ_CP041242.1"/>
</dbReference>
<keyword evidence="3" id="KW-1185">Reference proteome</keyword>
<proteinExistence type="predicted"/>
<dbReference type="Proteomes" id="UP000317199">
    <property type="component" value="Chromosome"/>
</dbReference>
<gene>
    <name evidence="2" type="ORF">FKV23_12080</name>
</gene>
<reference evidence="2 3" key="1">
    <citation type="submission" date="2019-06" db="EMBL/GenBank/DDBJ databases">
        <title>Lysobacter alkalisoli sp. nov. isolated from saline-alkali soil.</title>
        <authorList>
            <person name="Sun J.-Q."/>
            <person name="Xu L."/>
        </authorList>
    </citation>
    <scope>NUCLEOTIDE SEQUENCE [LARGE SCALE GENOMIC DNA]</scope>
    <source>
        <strain evidence="2 3">SJ-36</strain>
    </source>
</reference>
<protein>
    <recommendedName>
        <fullName evidence="4">Transmembrane protein</fullName>
    </recommendedName>
</protein>
<organism evidence="2 3">
    <name type="scientific">Marilutibacter alkalisoli</name>
    <dbReference type="NCBI Taxonomy" id="2591633"/>
    <lineage>
        <taxon>Bacteria</taxon>
        <taxon>Pseudomonadati</taxon>
        <taxon>Pseudomonadota</taxon>
        <taxon>Gammaproteobacteria</taxon>
        <taxon>Lysobacterales</taxon>
        <taxon>Lysobacteraceae</taxon>
        <taxon>Marilutibacter</taxon>
    </lineage>
</organism>